<dbReference type="InterPro" id="IPR052056">
    <property type="entry name" value="Mono-ARTD/PARP"/>
</dbReference>
<keyword evidence="5" id="KW-0539">Nucleus</keyword>
<dbReference type="PROSITE" id="PS51059">
    <property type="entry name" value="PARP_CATALYTIC"/>
    <property type="match status" value="1"/>
</dbReference>
<dbReference type="EMBL" id="CAJNOK010019997">
    <property type="protein sequence ID" value="CAF1309181.1"/>
    <property type="molecule type" value="Genomic_DNA"/>
</dbReference>
<keyword evidence="2 6" id="KW-0328">Glycosyltransferase</keyword>
<proteinExistence type="predicted"/>
<evidence type="ECO:0000256" key="4">
    <source>
        <dbReference type="ARBA" id="ARBA00023027"/>
    </source>
</evidence>
<dbReference type="GO" id="GO:0003714">
    <property type="term" value="F:transcription corepressor activity"/>
    <property type="evidence" value="ECO:0007669"/>
    <property type="project" value="TreeGrafter"/>
</dbReference>
<dbReference type="Proteomes" id="UP000682733">
    <property type="component" value="Unassembled WGS sequence"/>
</dbReference>
<comment type="subcellular location">
    <subcellularLocation>
        <location evidence="1">Nucleus</location>
    </subcellularLocation>
</comment>
<evidence type="ECO:0000256" key="3">
    <source>
        <dbReference type="ARBA" id="ARBA00022679"/>
    </source>
</evidence>
<dbReference type="Proteomes" id="UP000677228">
    <property type="component" value="Unassembled WGS sequence"/>
</dbReference>
<evidence type="ECO:0000259" key="7">
    <source>
        <dbReference type="PROSITE" id="PS51059"/>
    </source>
</evidence>
<feature type="domain" description="PARP catalytic" evidence="7">
    <location>
        <begin position="7"/>
        <end position="199"/>
    </location>
</feature>
<evidence type="ECO:0000313" key="9">
    <source>
        <dbReference type="EMBL" id="CAF4116840.1"/>
    </source>
</evidence>
<evidence type="ECO:0000256" key="1">
    <source>
        <dbReference type="ARBA" id="ARBA00004123"/>
    </source>
</evidence>
<evidence type="ECO:0000256" key="2">
    <source>
        <dbReference type="ARBA" id="ARBA00022676"/>
    </source>
</evidence>
<feature type="non-terminal residue" evidence="8">
    <location>
        <position position="1"/>
    </location>
</feature>
<dbReference type="GO" id="GO:0003950">
    <property type="term" value="F:NAD+ poly-ADP-ribosyltransferase activity"/>
    <property type="evidence" value="ECO:0007669"/>
    <property type="project" value="UniProtKB-UniRule"/>
</dbReference>
<sequence>SNVSMYYQLPKTWEHSANGDRRFKLKANSDEYKFVINEFNNTMNGKYSQIVRIERIQNERWYMQYLAHRADFKRRLNKETEKHLFHGCPEQAATAIIGDCFNRSFAGVNAEGIAFQVSTAYGFGVYFSATADYSHGFTQPNLNGERFMFLSRVLVGKTTIGNSSMKTRPVGFDTTTDGKHIFVTFHDAQAYAEYLICYK</sequence>
<dbReference type="GO" id="GO:0005737">
    <property type="term" value="C:cytoplasm"/>
    <property type="evidence" value="ECO:0007669"/>
    <property type="project" value="TreeGrafter"/>
</dbReference>
<gene>
    <name evidence="8" type="ORF">OVA965_LOCUS28901</name>
    <name evidence="9" type="ORF">TMI583_LOCUS29665</name>
</gene>
<dbReference type="PANTHER" id="PTHR14453">
    <property type="entry name" value="PARP/ZINC FINGER CCCH TYPE DOMAIN CONTAINING PROTEIN"/>
    <property type="match status" value="1"/>
</dbReference>
<evidence type="ECO:0000256" key="5">
    <source>
        <dbReference type="ARBA" id="ARBA00023242"/>
    </source>
</evidence>
<dbReference type="AlphaFoldDB" id="A0A8S2EU13"/>
<dbReference type="EC" id="2.4.2.-" evidence="6"/>
<evidence type="ECO:0000256" key="6">
    <source>
        <dbReference type="RuleBase" id="RU362114"/>
    </source>
</evidence>
<reference evidence="8" key="1">
    <citation type="submission" date="2021-02" db="EMBL/GenBank/DDBJ databases">
        <authorList>
            <person name="Nowell W R."/>
        </authorList>
    </citation>
    <scope>NUCLEOTIDE SEQUENCE</scope>
</reference>
<evidence type="ECO:0000313" key="10">
    <source>
        <dbReference type="Proteomes" id="UP000677228"/>
    </source>
</evidence>
<dbReference type="GO" id="GO:0005634">
    <property type="term" value="C:nucleus"/>
    <property type="evidence" value="ECO:0007669"/>
    <property type="project" value="UniProtKB-SubCell"/>
</dbReference>
<dbReference type="PANTHER" id="PTHR14453:SF67">
    <property type="entry name" value="POLY [ADP-RIBOSE] POLYMERASE"/>
    <property type="match status" value="1"/>
</dbReference>
<organism evidence="8 10">
    <name type="scientific">Didymodactylos carnosus</name>
    <dbReference type="NCBI Taxonomy" id="1234261"/>
    <lineage>
        <taxon>Eukaryota</taxon>
        <taxon>Metazoa</taxon>
        <taxon>Spiralia</taxon>
        <taxon>Gnathifera</taxon>
        <taxon>Rotifera</taxon>
        <taxon>Eurotatoria</taxon>
        <taxon>Bdelloidea</taxon>
        <taxon>Philodinida</taxon>
        <taxon>Philodinidae</taxon>
        <taxon>Didymodactylos</taxon>
    </lineage>
</organism>
<protein>
    <recommendedName>
        <fullName evidence="6">Poly [ADP-ribose] polymerase</fullName>
        <shortName evidence="6">PARP</shortName>
        <ecNumber evidence="6">2.4.2.-</ecNumber>
    </recommendedName>
</protein>
<dbReference type="InterPro" id="IPR012317">
    <property type="entry name" value="Poly(ADP-ribose)pol_cat_dom"/>
</dbReference>
<dbReference type="EMBL" id="CAJOBA010041584">
    <property type="protein sequence ID" value="CAF4116840.1"/>
    <property type="molecule type" value="Genomic_DNA"/>
</dbReference>
<evidence type="ECO:0000313" key="8">
    <source>
        <dbReference type="EMBL" id="CAF1309181.1"/>
    </source>
</evidence>
<dbReference type="Pfam" id="PF00644">
    <property type="entry name" value="PARP"/>
    <property type="match status" value="1"/>
</dbReference>
<dbReference type="SUPFAM" id="SSF56399">
    <property type="entry name" value="ADP-ribosylation"/>
    <property type="match status" value="1"/>
</dbReference>
<accession>A0A8S2EU13</accession>
<dbReference type="Gene3D" id="3.90.228.10">
    <property type="match status" value="1"/>
</dbReference>
<name>A0A8S2EU13_9BILA</name>
<dbReference type="GO" id="GO:0010629">
    <property type="term" value="P:negative regulation of gene expression"/>
    <property type="evidence" value="ECO:0007669"/>
    <property type="project" value="TreeGrafter"/>
</dbReference>
<keyword evidence="3 6" id="KW-0808">Transferase</keyword>
<comment type="caution">
    <text evidence="8">The sequence shown here is derived from an EMBL/GenBank/DDBJ whole genome shotgun (WGS) entry which is preliminary data.</text>
</comment>
<keyword evidence="4 6" id="KW-0520">NAD</keyword>